<dbReference type="Proteomes" id="UP000179467">
    <property type="component" value="Unassembled WGS sequence"/>
</dbReference>
<dbReference type="EMBL" id="MIPT01000001">
    <property type="protein sequence ID" value="OHT20121.1"/>
    <property type="molecule type" value="Genomic_DNA"/>
</dbReference>
<dbReference type="RefSeq" id="WP_070933815.1">
    <property type="nucleotide sequence ID" value="NZ_MIPT01000001.1"/>
</dbReference>
<dbReference type="InterPro" id="IPR035901">
    <property type="entry name" value="GIY-YIG_endonuc_sf"/>
</dbReference>
<evidence type="ECO:0008006" key="3">
    <source>
        <dbReference type="Google" id="ProtNLM"/>
    </source>
</evidence>
<evidence type="ECO:0000313" key="2">
    <source>
        <dbReference type="Proteomes" id="UP000179467"/>
    </source>
</evidence>
<accession>A0A1S1HF67</accession>
<protein>
    <recommendedName>
        <fullName evidence="3">GIY-YIG domain-containing protein</fullName>
    </recommendedName>
</protein>
<sequence length="110" mass="12330">MQIDARKAAVAAYKERKVATGIYALHCGPAGQSWVGFAPDLSTIQNRLWFMLRMGGHRHAGLQRAWTAHGADSFRFEALEAVEEDVANVRDRVLKERRAHWSAKLGAEEI</sequence>
<gene>
    <name evidence="1" type="ORF">BHE75_02116</name>
</gene>
<evidence type="ECO:0000313" key="1">
    <source>
        <dbReference type="EMBL" id="OHT20121.1"/>
    </source>
</evidence>
<dbReference type="OrthoDB" id="7270972at2"/>
<dbReference type="SUPFAM" id="SSF82771">
    <property type="entry name" value="GIY-YIG endonuclease"/>
    <property type="match status" value="1"/>
</dbReference>
<dbReference type="CDD" id="cd10451">
    <property type="entry name" value="GIY-YIG_LuxR_like"/>
    <property type="match status" value="1"/>
</dbReference>
<proteinExistence type="predicted"/>
<comment type="caution">
    <text evidence="1">The sequence shown here is derived from an EMBL/GenBank/DDBJ whole genome shotgun (WGS) entry which is preliminary data.</text>
</comment>
<organism evidence="1 2">
    <name type="scientific">Edaphosphingomonas haloaromaticamans</name>
    <dbReference type="NCBI Taxonomy" id="653954"/>
    <lineage>
        <taxon>Bacteria</taxon>
        <taxon>Pseudomonadati</taxon>
        <taxon>Pseudomonadota</taxon>
        <taxon>Alphaproteobacteria</taxon>
        <taxon>Sphingomonadales</taxon>
        <taxon>Rhizorhabdaceae</taxon>
        <taxon>Edaphosphingomonas</taxon>
    </lineage>
</organism>
<dbReference type="Gene3D" id="3.40.1440.10">
    <property type="entry name" value="GIY-YIG endonuclease"/>
    <property type="match status" value="1"/>
</dbReference>
<name>A0A1S1HF67_9SPHN</name>
<keyword evidence="2" id="KW-1185">Reference proteome</keyword>
<reference evidence="1 2" key="1">
    <citation type="submission" date="2016-09" db="EMBL/GenBank/DDBJ databases">
        <title>Metabolic pathway, cell adaptation mechanisms and a novel monoxygenase revealed through proteogenomic-transcription analysis of a Sphingomonas haloaromaticamans strain degrading the fungicide ortho-phenylphenol.</title>
        <authorList>
            <person name="Perruchon C."/>
            <person name="Papadopoulou E.S."/>
            <person name="Rousidou C."/>
            <person name="Vasileiadis S."/>
            <person name="Tanou G."/>
            <person name="Amoutzias G."/>
            <person name="Molassiotis A."/>
            <person name="Karpouzas D.G."/>
        </authorList>
    </citation>
    <scope>NUCLEOTIDE SEQUENCE [LARGE SCALE GENOMIC DNA]</scope>
    <source>
        <strain evidence="1 2">P3</strain>
    </source>
</reference>
<dbReference type="AlphaFoldDB" id="A0A1S1HF67"/>